<sequence length="345" mass="36253">MPVPFTAADTARLRDTFDQVVADGATPGGVIAYGTIGTSPQFLSAGKVAPECGDTDPGQDTLYDIASLTKVVATWPLIGQALHAGLLDLDAPIRDVLPPMHSETPSGEATVRQLITHTSGLRASTRLDHYRGADLPLHELLCREPLEDAPGRHRYINRGYILLGLALAHIHDRPLDQLGAALWGTLGMNATVYGPVARTPKVAPTEQRIHGAPRTWGAPHDDNAGLLGGVAGHAGVFSTPADLAVYAHGLLAAHADGDEHGLGDWLHASFVPHAPIEPGLDRGLSWILAAGGHVAYHHGFTGTSLHLAPETGRYLAICTNAVYGGNARTKIAPLRALALKTISAT</sequence>
<dbReference type="GO" id="GO:0016787">
    <property type="term" value="F:hydrolase activity"/>
    <property type="evidence" value="ECO:0007669"/>
    <property type="project" value="UniProtKB-KW"/>
</dbReference>
<organism evidence="3 4">
    <name type="scientific">Streptomyces niveiscabiei</name>
    <dbReference type="NCBI Taxonomy" id="164115"/>
    <lineage>
        <taxon>Bacteria</taxon>
        <taxon>Bacillati</taxon>
        <taxon>Actinomycetota</taxon>
        <taxon>Actinomycetes</taxon>
        <taxon>Kitasatosporales</taxon>
        <taxon>Streptomycetaceae</taxon>
        <taxon>Streptomyces</taxon>
    </lineage>
</organism>
<dbReference type="PANTHER" id="PTHR43283:SF11">
    <property type="entry name" value="BETA-LACTAMASE-RELATED DOMAIN-CONTAINING PROTEIN"/>
    <property type="match status" value="1"/>
</dbReference>
<dbReference type="Proteomes" id="UP001631957">
    <property type="component" value="Unassembled WGS sequence"/>
</dbReference>
<dbReference type="InterPro" id="IPR012338">
    <property type="entry name" value="Beta-lactam/transpept-like"/>
</dbReference>
<evidence type="ECO:0000259" key="2">
    <source>
        <dbReference type="Pfam" id="PF00144"/>
    </source>
</evidence>
<reference evidence="3 4" key="1">
    <citation type="submission" date="2024-12" db="EMBL/GenBank/DDBJ databases">
        <title>Forecasting of Potato common scab and diversities of Pathogenic streptomyces spp. in china.</title>
        <authorList>
            <person name="Handique U."/>
            <person name="Wu J."/>
        </authorList>
    </citation>
    <scope>NUCLEOTIDE SEQUENCE [LARGE SCALE GENOMIC DNA]</scope>
    <source>
        <strain evidence="3 4">ZRIMU1530</strain>
    </source>
</reference>
<evidence type="ECO:0000256" key="1">
    <source>
        <dbReference type="ARBA" id="ARBA00022801"/>
    </source>
</evidence>
<evidence type="ECO:0000313" key="4">
    <source>
        <dbReference type="Proteomes" id="UP001631957"/>
    </source>
</evidence>
<keyword evidence="1 3" id="KW-0378">Hydrolase</keyword>
<comment type="caution">
    <text evidence="3">The sequence shown here is derived from an EMBL/GenBank/DDBJ whole genome shotgun (WGS) entry which is preliminary data.</text>
</comment>
<dbReference type="EMBL" id="JBJVNI010000001">
    <property type="protein sequence ID" value="MFM9607573.1"/>
    <property type="molecule type" value="Genomic_DNA"/>
</dbReference>
<evidence type="ECO:0000313" key="3">
    <source>
        <dbReference type="EMBL" id="MFM9607573.1"/>
    </source>
</evidence>
<dbReference type="Gene3D" id="3.40.710.10">
    <property type="entry name" value="DD-peptidase/beta-lactamase superfamily"/>
    <property type="match status" value="1"/>
</dbReference>
<dbReference type="RefSeq" id="WP_109365138.1">
    <property type="nucleotide sequence ID" value="NZ_JBJVNI010000001.1"/>
</dbReference>
<dbReference type="InterPro" id="IPR050789">
    <property type="entry name" value="Diverse_Enzym_Activities"/>
</dbReference>
<dbReference type="Pfam" id="PF00144">
    <property type="entry name" value="Beta-lactamase"/>
    <property type="match status" value="1"/>
</dbReference>
<keyword evidence="4" id="KW-1185">Reference proteome</keyword>
<feature type="domain" description="Beta-lactamase-related" evidence="2">
    <location>
        <begin position="13"/>
        <end position="339"/>
    </location>
</feature>
<accession>A0ABW9HHP1</accession>
<dbReference type="InterPro" id="IPR001466">
    <property type="entry name" value="Beta-lactam-related"/>
</dbReference>
<name>A0ABW9HHP1_9ACTN</name>
<dbReference type="PANTHER" id="PTHR43283">
    <property type="entry name" value="BETA-LACTAMASE-RELATED"/>
    <property type="match status" value="1"/>
</dbReference>
<gene>
    <name evidence="3" type="ORF">ACKI18_02495</name>
</gene>
<dbReference type="EC" id="3.-.-.-" evidence="3"/>
<proteinExistence type="predicted"/>
<dbReference type="SUPFAM" id="SSF56601">
    <property type="entry name" value="beta-lactamase/transpeptidase-like"/>
    <property type="match status" value="1"/>
</dbReference>
<protein>
    <submittedName>
        <fullName evidence="3">Serine hydrolase domain-containing protein</fullName>
        <ecNumber evidence="3">3.-.-.-</ecNumber>
    </submittedName>
</protein>